<feature type="transmembrane region" description="Helical" evidence="1">
    <location>
        <begin position="76"/>
        <end position="96"/>
    </location>
</feature>
<evidence type="ECO:0008006" key="4">
    <source>
        <dbReference type="Google" id="ProtNLM"/>
    </source>
</evidence>
<dbReference type="RefSeq" id="WP_336586959.1">
    <property type="nucleotide sequence ID" value="NZ_JBBAXC010000007.1"/>
</dbReference>
<proteinExistence type="predicted"/>
<name>A0ABU8HEB6_9BACI</name>
<accession>A0ABU8HEB6</accession>
<keyword evidence="1" id="KW-0812">Transmembrane</keyword>
<feature type="transmembrane region" description="Helical" evidence="1">
    <location>
        <begin position="142"/>
        <end position="166"/>
    </location>
</feature>
<dbReference type="Proteomes" id="UP001312865">
    <property type="component" value="Unassembled WGS sequence"/>
</dbReference>
<gene>
    <name evidence="2" type="ORF">WAK64_10695</name>
</gene>
<keyword evidence="1" id="KW-1133">Transmembrane helix</keyword>
<reference evidence="2 3" key="1">
    <citation type="journal article" date="2018" name="J. Microbiol.">
        <title>Bacillus spongiae sp. nov., isolated from sponge of Jeju Island.</title>
        <authorList>
            <person name="Lee G.E."/>
            <person name="Im W.T."/>
            <person name="Park J.S."/>
        </authorList>
    </citation>
    <scope>NUCLEOTIDE SEQUENCE [LARGE SCALE GENOMIC DNA]</scope>
    <source>
        <strain evidence="2 3">135PIL107-10</strain>
    </source>
</reference>
<keyword evidence="3" id="KW-1185">Reference proteome</keyword>
<comment type="caution">
    <text evidence="2">The sequence shown here is derived from an EMBL/GenBank/DDBJ whole genome shotgun (WGS) entry which is preliminary data.</text>
</comment>
<keyword evidence="1" id="KW-0472">Membrane</keyword>
<evidence type="ECO:0000313" key="2">
    <source>
        <dbReference type="EMBL" id="MEI5907526.1"/>
    </source>
</evidence>
<evidence type="ECO:0000256" key="1">
    <source>
        <dbReference type="SAM" id="Phobius"/>
    </source>
</evidence>
<evidence type="ECO:0000313" key="3">
    <source>
        <dbReference type="Proteomes" id="UP001312865"/>
    </source>
</evidence>
<sequence length="198" mass="22301">MIKKICISLLTLISLGVSIYVFATNSVERTSYGSLEVFLFSIPFTLVIVNSNLFLLPKLIKPQEDYLRFQKGIESIFLSLSLVLTALHLGLILLVMGIEINLILLVPLSVGIVFITTANTLPRFQLELLPSSSQLTKSTHQVWNIVLRPFSFPFFIGGILMLLCVFLPEQLILIGFFTILSCTLLISIYRSFRAYKTH</sequence>
<organism evidence="2 3">
    <name type="scientific">Bacillus spongiae</name>
    <dbReference type="NCBI Taxonomy" id="2683610"/>
    <lineage>
        <taxon>Bacteria</taxon>
        <taxon>Bacillati</taxon>
        <taxon>Bacillota</taxon>
        <taxon>Bacilli</taxon>
        <taxon>Bacillales</taxon>
        <taxon>Bacillaceae</taxon>
        <taxon>Bacillus</taxon>
    </lineage>
</organism>
<feature type="transmembrane region" description="Helical" evidence="1">
    <location>
        <begin position="172"/>
        <end position="192"/>
    </location>
</feature>
<protein>
    <recommendedName>
        <fullName evidence="4">SdpI family protein</fullName>
    </recommendedName>
</protein>
<feature type="transmembrane region" description="Helical" evidence="1">
    <location>
        <begin position="102"/>
        <end position="121"/>
    </location>
</feature>
<dbReference type="EMBL" id="JBBAXC010000007">
    <property type="protein sequence ID" value="MEI5907526.1"/>
    <property type="molecule type" value="Genomic_DNA"/>
</dbReference>
<feature type="transmembrane region" description="Helical" evidence="1">
    <location>
        <begin position="33"/>
        <end position="55"/>
    </location>
</feature>